<organism evidence="1 2">
    <name type="scientific">Sphingomonas crocodyli</name>
    <dbReference type="NCBI Taxonomy" id="1979270"/>
    <lineage>
        <taxon>Bacteria</taxon>
        <taxon>Pseudomonadati</taxon>
        <taxon>Pseudomonadota</taxon>
        <taxon>Alphaproteobacteria</taxon>
        <taxon>Sphingomonadales</taxon>
        <taxon>Sphingomonadaceae</taxon>
        <taxon>Sphingomonas</taxon>
    </lineage>
</organism>
<sequence>MRHLLWYLAVFTVTGCGPSARERDLEASLGESRAQTAALQEKLEDARLEAIEMTTAAEVMRSQVDRLARETVQDVANDIDKAAIDVESAASDVASAVAEHEVN</sequence>
<keyword evidence="2" id="KW-1185">Reference proteome</keyword>
<dbReference type="AlphaFoldDB" id="A0A437LXY9"/>
<dbReference type="RefSeq" id="WP_127745515.1">
    <property type="nucleotide sequence ID" value="NZ_SACN01000003.1"/>
</dbReference>
<accession>A0A437LXY9</accession>
<reference evidence="1 2" key="1">
    <citation type="submission" date="2019-01" db="EMBL/GenBank/DDBJ databases">
        <authorList>
            <person name="Chen W.-M."/>
        </authorList>
    </citation>
    <scope>NUCLEOTIDE SEQUENCE [LARGE SCALE GENOMIC DNA]</scope>
    <source>
        <strain evidence="1 2">CCP-7</strain>
    </source>
</reference>
<dbReference type="Proteomes" id="UP000282971">
    <property type="component" value="Unassembled WGS sequence"/>
</dbReference>
<evidence type="ECO:0000313" key="1">
    <source>
        <dbReference type="EMBL" id="RVT90261.1"/>
    </source>
</evidence>
<gene>
    <name evidence="1" type="ORF">EOD43_18395</name>
</gene>
<protein>
    <recommendedName>
        <fullName evidence="3">Lipoprotein</fullName>
    </recommendedName>
</protein>
<comment type="caution">
    <text evidence="1">The sequence shown here is derived from an EMBL/GenBank/DDBJ whole genome shotgun (WGS) entry which is preliminary data.</text>
</comment>
<evidence type="ECO:0008006" key="3">
    <source>
        <dbReference type="Google" id="ProtNLM"/>
    </source>
</evidence>
<dbReference type="EMBL" id="SACN01000003">
    <property type="protein sequence ID" value="RVT90261.1"/>
    <property type="molecule type" value="Genomic_DNA"/>
</dbReference>
<evidence type="ECO:0000313" key="2">
    <source>
        <dbReference type="Proteomes" id="UP000282971"/>
    </source>
</evidence>
<name>A0A437LXY9_9SPHN</name>
<proteinExistence type="predicted"/>
<dbReference type="PROSITE" id="PS51257">
    <property type="entry name" value="PROKAR_LIPOPROTEIN"/>
    <property type="match status" value="1"/>
</dbReference>